<sequence length="927" mass="102334">MHYQVGGSLTVDARSYINRKADRDLYSALKKGEFCYILNSRQMGKSSLLVRAKDRLEAEGFVCAALDLTGVGSNNVTAEQWYKGVVSQLWMGFKLLGKVNLKNWWNDRADLPVLQRLSQFVAEVLLVEFPQTRLFVFIDEIDSTMSLPFSVDDFFAFIRFCYNQRAFDRDYDRIAFAIFGVANPADLIRDKNRTPFNIGKAIALNGFTLKEAAPLAGGLQGDRRGEQTQKQLSEILHWSGGQPFLTQKLCQLCLETGARSPIFELVRSRIIEHWQSQDEPQHLRTIANRILYNQELAGRLLGLYQRILAGERIETDDSREQIELLLSGLVENRAGSLTVKNPIYAAVFNTEWVAHQLENLRPYATQFNTWIASKGEDESQLLRGLALQEALAWSANKQLSNLDYRFLSASQDLEKRGVETDLAVERGQREKAQFALEAAREAHEILGRARQWARERTKNVHLGRGWIAAIAVGAAMGTIALRWTGWLQGAEWVLLDRWFQLRPLEAVDPRIAIVSIDEADLEAIGEYPISDAVLARAIAKIAARNPRAIGLDLYRNLPVEPGYTQLAQVYQSTPSLIGIEKVVGERVGPPPILAERGRVGFADQVLDGDGTVRRALLSVRGEDGSVQLSLAVKLALAYLQTEGIEAQGRDRDRIDLGKTTLTAFKPDDGGYVRAKAGGYQILLDFRRTSDRFATFPIADLLADRLPPEALRDRVVLVGATAESINDLFQTPYSSRIAGAPQRMPGVVVHANIVSQLLSGALEGRSMLRVWPETVEWAWIGLWAAIAAGLAWRWPRPIAIPGMAIGVIGAIAAIAAAAFFLGWWIPAIPTAIAALLAASSLPILTAKQRATLELCETVEAIAQIAADREAAGRIAIEYLKQGESQETAAAIERRFAAIAPLQSGGQTCSALLESGQPDPVPRVQANGD</sequence>
<keyword evidence="1" id="KW-1133">Transmembrane helix</keyword>
<organism evidence="3 4">
    <name type="scientific">Oxynema aestuarii AP17</name>
    <dbReference type="NCBI Taxonomy" id="2064643"/>
    <lineage>
        <taxon>Bacteria</taxon>
        <taxon>Bacillati</taxon>
        <taxon>Cyanobacteriota</taxon>
        <taxon>Cyanophyceae</taxon>
        <taxon>Oscillatoriophycideae</taxon>
        <taxon>Oscillatoriales</taxon>
        <taxon>Oscillatoriaceae</taxon>
        <taxon>Oxynema</taxon>
        <taxon>Oxynema aestuarii</taxon>
    </lineage>
</organism>
<dbReference type="Pfam" id="PF14516">
    <property type="entry name" value="AAA_35"/>
    <property type="match status" value="1"/>
</dbReference>
<feature type="domain" description="CHASE2" evidence="2">
    <location>
        <begin position="487"/>
        <end position="789"/>
    </location>
</feature>
<keyword evidence="1" id="KW-0472">Membrane</keyword>
<dbReference type="AlphaFoldDB" id="A0A6H1TWY8"/>
<dbReference type="EMBL" id="CP051167">
    <property type="protein sequence ID" value="QIZ71081.1"/>
    <property type="molecule type" value="Genomic_DNA"/>
</dbReference>
<feature type="transmembrane region" description="Helical" evidence="1">
    <location>
        <begin position="776"/>
        <end position="794"/>
    </location>
</feature>
<evidence type="ECO:0000313" key="4">
    <source>
        <dbReference type="Proteomes" id="UP000500857"/>
    </source>
</evidence>
<accession>A0A6H1TWY8</accession>
<dbReference type="SMART" id="SM01080">
    <property type="entry name" value="CHASE2"/>
    <property type="match status" value="1"/>
</dbReference>
<name>A0A6H1TWY8_9CYAN</name>
<dbReference type="Proteomes" id="UP000500857">
    <property type="component" value="Chromosome"/>
</dbReference>
<proteinExistence type="predicted"/>
<dbReference type="RefSeq" id="WP_168569236.1">
    <property type="nucleotide sequence ID" value="NZ_CP051167.1"/>
</dbReference>
<dbReference type="Gene3D" id="3.40.50.300">
    <property type="entry name" value="P-loop containing nucleotide triphosphate hydrolases"/>
    <property type="match status" value="1"/>
</dbReference>
<keyword evidence="4" id="KW-1185">Reference proteome</keyword>
<dbReference type="SUPFAM" id="SSF52540">
    <property type="entry name" value="P-loop containing nucleoside triphosphate hydrolases"/>
    <property type="match status" value="1"/>
</dbReference>
<evidence type="ECO:0000313" key="3">
    <source>
        <dbReference type="EMBL" id="QIZ71081.1"/>
    </source>
</evidence>
<reference evidence="3 4" key="1">
    <citation type="submission" date="2020-04" db="EMBL/GenBank/DDBJ databases">
        <authorList>
            <person name="Basu S."/>
            <person name="Maruthanayagam V."/>
            <person name="Chakraborty S."/>
            <person name="Pramanik A."/>
            <person name="Mukherjee J."/>
            <person name="Brink B."/>
        </authorList>
    </citation>
    <scope>NUCLEOTIDE SEQUENCE [LARGE SCALE GENOMIC DNA]</scope>
    <source>
        <strain evidence="3 4">AP17</strain>
    </source>
</reference>
<evidence type="ECO:0000256" key="1">
    <source>
        <dbReference type="SAM" id="Phobius"/>
    </source>
</evidence>
<feature type="transmembrane region" description="Helical" evidence="1">
    <location>
        <begin position="801"/>
        <end position="820"/>
    </location>
</feature>
<feature type="transmembrane region" description="Helical" evidence="1">
    <location>
        <begin position="826"/>
        <end position="843"/>
    </location>
</feature>
<dbReference type="KEGG" id="oxy:HCG48_11280"/>
<keyword evidence="1" id="KW-0812">Transmembrane</keyword>
<dbReference type="Pfam" id="PF05226">
    <property type="entry name" value="CHASE2"/>
    <property type="match status" value="1"/>
</dbReference>
<dbReference type="InterPro" id="IPR007890">
    <property type="entry name" value="CHASE2"/>
</dbReference>
<protein>
    <submittedName>
        <fullName evidence="3">CHASE2 domain-containing protein</fullName>
    </submittedName>
</protein>
<evidence type="ECO:0000259" key="2">
    <source>
        <dbReference type="SMART" id="SM01080"/>
    </source>
</evidence>
<dbReference type="InterPro" id="IPR027417">
    <property type="entry name" value="P-loop_NTPase"/>
</dbReference>
<gene>
    <name evidence="3" type="ORF">HCG48_11280</name>
</gene>